<name>A0AAN8RVA2_POLSC</name>
<gene>
    <name evidence="1" type="ORF">RUM43_006292</name>
</gene>
<protein>
    <submittedName>
        <fullName evidence="1">Uncharacterized protein</fullName>
    </submittedName>
</protein>
<dbReference type="EMBL" id="JAWJWE010000037">
    <property type="protein sequence ID" value="KAK6625991.1"/>
    <property type="molecule type" value="Genomic_DNA"/>
</dbReference>
<evidence type="ECO:0000313" key="2">
    <source>
        <dbReference type="Proteomes" id="UP001372834"/>
    </source>
</evidence>
<comment type="caution">
    <text evidence="1">The sequence shown here is derived from an EMBL/GenBank/DDBJ whole genome shotgun (WGS) entry which is preliminary data.</text>
</comment>
<proteinExistence type="predicted"/>
<accession>A0AAN8RVA2</accession>
<reference evidence="1 2" key="1">
    <citation type="submission" date="2023-10" db="EMBL/GenBank/DDBJ databases">
        <title>Genomes of two closely related lineages of the louse Polyplax serrata with different host specificities.</title>
        <authorList>
            <person name="Martinu J."/>
            <person name="Tarabai H."/>
            <person name="Stefka J."/>
            <person name="Hypsa V."/>
        </authorList>
    </citation>
    <scope>NUCLEOTIDE SEQUENCE [LARGE SCALE GENOMIC DNA]</scope>
    <source>
        <strain evidence="1">HR10_N</strain>
    </source>
</reference>
<organism evidence="1 2">
    <name type="scientific">Polyplax serrata</name>
    <name type="common">Common mouse louse</name>
    <dbReference type="NCBI Taxonomy" id="468196"/>
    <lineage>
        <taxon>Eukaryota</taxon>
        <taxon>Metazoa</taxon>
        <taxon>Ecdysozoa</taxon>
        <taxon>Arthropoda</taxon>
        <taxon>Hexapoda</taxon>
        <taxon>Insecta</taxon>
        <taxon>Pterygota</taxon>
        <taxon>Neoptera</taxon>
        <taxon>Paraneoptera</taxon>
        <taxon>Psocodea</taxon>
        <taxon>Troctomorpha</taxon>
        <taxon>Phthiraptera</taxon>
        <taxon>Anoplura</taxon>
        <taxon>Polyplacidae</taxon>
        <taxon>Polyplax</taxon>
    </lineage>
</organism>
<dbReference type="Proteomes" id="UP001372834">
    <property type="component" value="Unassembled WGS sequence"/>
</dbReference>
<sequence>MWSKVVLQTVSGEHHLRIRTGSGGGREQQYALNYEIQTDPNELKTQVKPKGNINNVKNIDAIEWVNIMEPHTRVNLIIDYCFECVLKLYLSIGTNLRGPASRRELQLLDVSLDGGVHHRELQSTDHLRIPSMESKYFYAR</sequence>
<dbReference type="AlphaFoldDB" id="A0AAN8RVA2"/>
<evidence type="ECO:0000313" key="1">
    <source>
        <dbReference type="EMBL" id="KAK6625991.1"/>
    </source>
</evidence>